<dbReference type="InterPro" id="IPR050851">
    <property type="entry name" value="mRNA_Cap_2O-Ribose_MeTrfase"/>
</dbReference>
<protein>
    <recommendedName>
        <fullName evidence="2">Cap-specific mRNA (nucleoside-2'-O-)-methyltransferase 2</fullName>
        <ecNumber evidence="1">2.1.1.296</ecNumber>
    </recommendedName>
</protein>
<comment type="catalytic activity">
    <reaction evidence="6">
        <text>a 5'-end (N(7)-methyl 5'-triphosphoguanosine)-(2'-O-methyl-ribonucleoside)-(ribonucleotide) in mRNA + S-adenosyl-L-methionine = a 5'-end (N(7)-methyl 5'-triphosphoguanosine)-(2'-O-methyl-ribonucleoside)-(2'-O-methyl-ribonucleotide) in mRNA + S-adenosyl-L-homocysteine + H(+)</text>
        <dbReference type="Rhea" id="RHEA:67024"/>
        <dbReference type="Rhea" id="RHEA-COMP:17169"/>
        <dbReference type="Rhea" id="RHEA-COMP:17170"/>
        <dbReference type="ChEBI" id="CHEBI:15378"/>
        <dbReference type="ChEBI" id="CHEBI:57856"/>
        <dbReference type="ChEBI" id="CHEBI:59789"/>
        <dbReference type="ChEBI" id="CHEBI:167612"/>
        <dbReference type="ChEBI" id="CHEBI:167614"/>
        <dbReference type="EC" id="2.1.1.296"/>
    </reaction>
</comment>
<dbReference type="InterPro" id="IPR002877">
    <property type="entry name" value="RNA_MeTrfase_FtsJ_dom"/>
</dbReference>
<dbReference type="EMBL" id="JAWNGG020000026">
    <property type="protein sequence ID" value="KAK9307820.1"/>
    <property type="molecule type" value="Genomic_DNA"/>
</dbReference>
<dbReference type="InterPro" id="IPR029063">
    <property type="entry name" value="SAM-dependent_MTases_sf"/>
</dbReference>
<dbReference type="Gene3D" id="3.40.50.12760">
    <property type="match status" value="1"/>
</dbReference>
<feature type="active site" description="Proton acceptor" evidence="7">
    <location>
        <position position="280"/>
    </location>
</feature>
<dbReference type="GO" id="GO:0006370">
    <property type="term" value="P:7-methylguanosine mRNA capping"/>
    <property type="evidence" value="ECO:0007669"/>
    <property type="project" value="TreeGrafter"/>
</dbReference>
<dbReference type="GO" id="GO:0005737">
    <property type="term" value="C:cytoplasm"/>
    <property type="evidence" value="ECO:0007669"/>
    <property type="project" value="TreeGrafter"/>
</dbReference>
<dbReference type="PANTHER" id="PTHR16121:SF2">
    <property type="entry name" value="CAP-SPECIFIC MRNA (NUCLEOSIDE-2'-O-)-METHYLTRANSFERASE 2"/>
    <property type="match status" value="1"/>
</dbReference>
<evidence type="ECO:0000256" key="2">
    <source>
        <dbReference type="ARBA" id="ARBA00021134"/>
    </source>
</evidence>
<comment type="caution">
    <text evidence="9">The sequence shown here is derived from an EMBL/GenBank/DDBJ whole genome shotgun (WGS) entry which is preliminary data.</text>
</comment>
<keyword evidence="3 7" id="KW-0489">Methyltransferase</keyword>
<evidence type="ECO:0000313" key="9">
    <source>
        <dbReference type="EMBL" id="KAK9307820.1"/>
    </source>
</evidence>
<dbReference type="Pfam" id="PF01728">
    <property type="entry name" value="FtsJ"/>
    <property type="match status" value="1"/>
</dbReference>
<accession>A0AAW1ACU2</accession>
<dbReference type="PANTHER" id="PTHR16121">
    <property type="entry name" value="CAP-SPECIFIC MRNA (NUCLEOSIDE-2'-O-)-METHYLTRANSFERASE 1-RELATED"/>
    <property type="match status" value="1"/>
</dbReference>
<feature type="binding site" evidence="7">
    <location>
        <position position="172"/>
    </location>
    <ligand>
        <name>S-adenosyl-L-methionine</name>
        <dbReference type="ChEBI" id="CHEBI:59789"/>
    </ligand>
</feature>
<dbReference type="GO" id="GO:0032259">
    <property type="term" value="P:methylation"/>
    <property type="evidence" value="ECO:0007669"/>
    <property type="project" value="UniProtKB-KW"/>
</dbReference>
<evidence type="ECO:0000259" key="8">
    <source>
        <dbReference type="PROSITE" id="PS51614"/>
    </source>
</evidence>
<dbReference type="GO" id="GO:0005634">
    <property type="term" value="C:nucleus"/>
    <property type="evidence" value="ECO:0007669"/>
    <property type="project" value="UniProtKB-ARBA"/>
</dbReference>
<dbReference type="Proteomes" id="UP001432146">
    <property type="component" value="Unassembled WGS sequence"/>
</dbReference>
<keyword evidence="10" id="KW-1185">Reference proteome</keyword>
<keyword evidence="5 7" id="KW-0949">S-adenosyl-L-methionine</keyword>
<gene>
    <name evidence="9" type="ORF">QLX08_002046</name>
</gene>
<evidence type="ECO:0000256" key="3">
    <source>
        <dbReference type="ARBA" id="ARBA00022603"/>
    </source>
</evidence>
<dbReference type="AlphaFoldDB" id="A0AAW1ACU2"/>
<name>A0AAW1ACU2_9HYME</name>
<evidence type="ECO:0000256" key="6">
    <source>
        <dbReference type="ARBA" id="ARBA00049477"/>
    </source>
</evidence>
<sequence length="698" mass="80800">MEAKRHNLKKQQILFTDSSFMYKSQSQDEHVNNLFNKRLEIVNDESYSMPEPAMMFKDSLWAIDELQQIKSELNNVKNCLNSYDLDKWQLHTKLRNSARNVITRLKTCFQPELLTQAWCKFYEILSSFPLIPVSYIHSNDKYFKSVHLCEAPGAFITSLNHWLKTNVPDIKWDWLAMTLNPYYEGNSASVMVDDDRFIRHTLKHWCFGEDNTGNLMNLRNLNELTKLSKPHCDIFLITADGSIDCTDVPAEQENVLIHLHFCETVTALQLLATGGSFVLKVFTIFECNTICLMYLLSCCFNHISVIKPATSKEGNSETYVVCMNFKGPTFISSYLGKLKEHYEYGPKRAIFSKHDIPRIFIEKVIECSEFFKSQQCLVIANNIITFNFDNPKMLQDVKQIQSMVANKYIRNCNIKKLEAGQIVGNATILGGTSNQFKRSLQGSYNDRCEKQHLAPLDRIESFYNDFNKIEIHILSDQVIKYKFTEFPEELQIRFGKVFHKIGTSKFCNKIALKIKNGVDDILIKMNLKIQFPSIENVEKLRAEILCKPRHEILIFNYTDIYDSHGIIIEIYDTLQKLDIGTTLVLIGYSLLTHLSIELLYLISCAFNSLAITICNDVGLKIILYHYNYNPKVLKFFNEINAASSEAQKQERAILEIISPSVFYEGCCLSYSAEYLNYWIIKTYFHHVLDTLKKVEKKS</sequence>
<dbReference type="EC" id="2.1.1.296" evidence="1"/>
<feature type="domain" description="Adrift-type SAM-dependent 2'-O-MTase" evidence="8">
    <location>
        <begin position="112"/>
        <end position="327"/>
    </location>
</feature>
<evidence type="ECO:0000256" key="1">
    <source>
        <dbReference type="ARBA" id="ARBA00012770"/>
    </source>
</evidence>
<proteinExistence type="predicted"/>
<evidence type="ECO:0000313" key="10">
    <source>
        <dbReference type="Proteomes" id="UP001432146"/>
    </source>
</evidence>
<evidence type="ECO:0000256" key="5">
    <source>
        <dbReference type="ARBA" id="ARBA00022691"/>
    </source>
</evidence>
<feature type="binding site" evidence="7">
    <location>
        <position position="153"/>
    </location>
    <ligand>
        <name>S-adenosyl-L-methionine</name>
        <dbReference type="ChEBI" id="CHEBI:59789"/>
    </ligand>
</feature>
<evidence type="ECO:0000256" key="4">
    <source>
        <dbReference type="ARBA" id="ARBA00022679"/>
    </source>
</evidence>
<dbReference type="GO" id="GO:0120550">
    <property type="term" value="F:methyltransferase cap2 activity"/>
    <property type="evidence" value="ECO:0007669"/>
    <property type="project" value="UniProtKB-EC"/>
</dbReference>
<dbReference type="PROSITE" id="PS51614">
    <property type="entry name" value="SAM_MT_ADRIFT"/>
    <property type="match status" value="1"/>
</dbReference>
<evidence type="ECO:0000256" key="7">
    <source>
        <dbReference type="PROSITE-ProRule" id="PRU00946"/>
    </source>
</evidence>
<keyword evidence="4 7" id="KW-0808">Transferase</keyword>
<dbReference type="SUPFAM" id="SSF53335">
    <property type="entry name" value="S-adenosyl-L-methionine-dependent methyltransferases"/>
    <property type="match status" value="1"/>
</dbReference>
<dbReference type="GO" id="GO:0004483">
    <property type="term" value="F:methyltransferase cap1 activity"/>
    <property type="evidence" value="ECO:0007669"/>
    <property type="project" value="TreeGrafter"/>
</dbReference>
<reference evidence="9 10" key="1">
    <citation type="submission" date="2024-05" db="EMBL/GenBank/DDBJ databases">
        <title>The nuclear and mitochondrial genome assemblies of Tetragonisca angustula (Apidae: Meliponini), a tiny yet remarkable pollinator in the Neotropics.</title>
        <authorList>
            <person name="Ferrari R."/>
            <person name="Ricardo P.C."/>
            <person name="Dias F.C."/>
            <person name="Araujo N.S."/>
            <person name="Soares D.O."/>
            <person name="Zhou Q.-S."/>
            <person name="Zhu C.-D."/>
            <person name="Coutinho L."/>
            <person name="Airas M.C."/>
            <person name="Batista T.M."/>
        </authorList>
    </citation>
    <scope>NUCLEOTIDE SEQUENCE [LARGE SCALE GENOMIC DNA]</scope>
    <source>
        <strain evidence="9">ASF017062</strain>
        <tissue evidence="9">Abdomen</tissue>
    </source>
</reference>
<dbReference type="InterPro" id="IPR025807">
    <property type="entry name" value="Adrift-typ_MeTrfase"/>
</dbReference>
<organism evidence="9 10">
    <name type="scientific">Tetragonisca angustula</name>
    <dbReference type="NCBI Taxonomy" id="166442"/>
    <lineage>
        <taxon>Eukaryota</taxon>
        <taxon>Metazoa</taxon>
        <taxon>Ecdysozoa</taxon>
        <taxon>Arthropoda</taxon>
        <taxon>Hexapoda</taxon>
        <taxon>Insecta</taxon>
        <taxon>Pterygota</taxon>
        <taxon>Neoptera</taxon>
        <taxon>Endopterygota</taxon>
        <taxon>Hymenoptera</taxon>
        <taxon>Apocrita</taxon>
        <taxon>Aculeata</taxon>
        <taxon>Apoidea</taxon>
        <taxon>Anthophila</taxon>
        <taxon>Apidae</taxon>
        <taxon>Tetragonisca</taxon>
    </lineage>
</organism>
<feature type="binding site" evidence="7">
    <location>
        <position position="240"/>
    </location>
    <ligand>
        <name>S-adenosyl-L-methionine</name>
        <dbReference type="ChEBI" id="CHEBI:59789"/>
    </ligand>
</feature>